<feature type="transmembrane region" description="Helical" evidence="1">
    <location>
        <begin position="12"/>
        <end position="38"/>
    </location>
</feature>
<accession>A0A238IZ87</accession>
<dbReference type="Proteomes" id="UP000201838">
    <property type="component" value="Unassembled WGS sequence"/>
</dbReference>
<dbReference type="RefSeq" id="WP_093973275.1">
    <property type="nucleotide sequence ID" value="NZ_FXXQ01000003.1"/>
</dbReference>
<dbReference type="OrthoDB" id="7728331at2"/>
<name>A0A238IZ87_9RHOB</name>
<keyword evidence="1" id="KW-1133">Transmembrane helix</keyword>
<reference evidence="2 3" key="1">
    <citation type="submission" date="2017-05" db="EMBL/GenBank/DDBJ databases">
        <authorList>
            <person name="Song R."/>
            <person name="Chenine A.L."/>
            <person name="Ruprecht R.M."/>
        </authorList>
    </citation>
    <scope>NUCLEOTIDE SEQUENCE [LARGE SCALE GENOMIC DNA]</scope>
    <source>
        <strain evidence="2 3">CECT 8489</strain>
    </source>
</reference>
<gene>
    <name evidence="2" type="ORF">BOA8489_01407</name>
</gene>
<keyword evidence="1" id="KW-0812">Transmembrane</keyword>
<keyword evidence="1" id="KW-0472">Membrane</keyword>
<organism evidence="2 3">
    <name type="scientific">Boseongicola aestuarii</name>
    <dbReference type="NCBI Taxonomy" id="1470561"/>
    <lineage>
        <taxon>Bacteria</taxon>
        <taxon>Pseudomonadati</taxon>
        <taxon>Pseudomonadota</taxon>
        <taxon>Alphaproteobacteria</taxon>
        <taxon>Rhodobacterales</taxon>
        <taxon>Paracoccaceae</taxon>
        <taxon>Boseongicola</taxon>
    </lineage>
</organism>
<proteinExistence type="predicted"/>
<evidence type="ECO:0000256" key="1">
    <source>
        <dbReference type="SAM" id="Phobius"/>
    </source>
</evidence>
<protein>
    <submittedName>
        <fullName evidence="2">Uncharacterized protein</fullName>
    </submittedName>
</protein>
<evidence type="ECO:0000313" key="2">
    <source>
        <dbReference type="EMBL" id="SMX23302.1"/>
    </source>
</evidence>
<feature type="transmembrane region" description="Helical" evidence="1">
    <location>
        <begin position="44"/>
        <end position="65"/>
    </location>
</feature>
<keyword evidence="3" id="KW-1185">Reference proteome</keyword>
<sequence>MKITRDNPDQLILAYVPWIMSILLSVFILIFVGIGLSMIFDGEIIGLLFAVLGGGIGGLCFVAFVRRVQVIFDRPRQTFTLRRRTVFGFMENTRPLQDVEHAIIEHTTNSDGKRLDRPMVVLHRGAGDLRVPLVTAYSNMSHTADIVETINRWLSDAKLDSDARAP</sequence>
<evidence type="ECO:0000313" key="3">
    <source>
        <dbReference type="Proteomes" id="UP000201838"/>
    </source>
</evidence>
<dbReference type="AlphaFoldDB" id="A0A238IZ87"/>
<dbReference type="EMBL" id="FXXQ01000003">
    <property type="protein sequence ID" value="SMX23302.1"/>
    <property type="molecule type" value="Genomic_DNA"/>
</dbReference>